<organism evidence="6 7">
    <name type="scientific">Mediterraneibacter catenae</name>
    <dbReference type="NCBI Taxonomy" id="2594882"/>
    <lineage>
        <taxon>Bacteria</taxon>
        <taxon>Bacillati</taxon>
        <taxon>Bacillota</taxon>
        <taxon>Clostridia</taxon>
        <taxon>Lachnospirales</taxon>
        <taxon>Lachnospiraceae</taxon>
        <taxon>Mediterraneibacter</taxon>
    </lineage>
</organism>
<dbReference type="SUPFAM" id="SSF46785">
    <property type="entry name" value="Winged helix' DNA-binding domain"/>
    <property type="match status" value="1"/>
</dbReference>
<evidence type="ECO:0000259" key="5">
    <source>
        <dbReference type="PROSITE" id="PS50931"/>
    </source>
</evidence>
<gene>
    <name evidence="6" type="ORF">FNY66_08375</name>
</gene>
<dbReference type="InterPro" id="IPR005119">
    <property type="entry name" value="LysR_subst-bd"/>
</dbReference>
<keyword evidence="3" id="KW-0238">DNA-binding</keyword>
<reference evidence="6" key="1">
    <citation type="submission" date="2019-07" db="EMBL/GenBank/DDBJ databases">
        <authorList>
            <person name="Wongkuna S."/>
            <person name="Scaria J."/>
        </authorList>
    </citation>
    <scope>NUCLEOTIDE SEQUENCE [LARGE SCALE GENOMIC DNA]</scope>
    <source>
        <strain evidence="6">SW178</strain>
    </source>
</reference>
<dbReference type="InterPro" id="IPR047788">
    <property type="entry name" value="LysR-like_Sec_metab"/>
</dbReference>
<dbReference type="PROSITE" id="PS50931">
    <property type="entry name" value="HTH_LYSR"/>
    <property type="match status" value="1"/>
</dbReference>
<dbReference type="GO" id="GO:0003700">
    <property type="term" value="F:DNA-binding transcription factor activity"/>
    <property type="evidence" value="ECO:0007669"/>
    <property type="project" value="InterPro"/>
</dbReference>
<evidence type="ECO:0000256" key="2">
    <source>
        <dbReference type="ARBA" id="ARBA00023015"/>
    </source>
</evidence>
<sequence>MNLKQLEAFVRVAETKNFSTAAKQLYLTQPTVSAHIASLERELGTCLLVRSTKGVALSESGKELYAYAEQMLELEQKIRERFGLTGKQSGSVLRIAASTIPSQYLLPDIMVKFRKEYPGEQLKLFETDSGGVVEMILSHKADIGFTGTVLEKGNCTYIPFYQDELVILTPATERFKARKDADVSSWIPEEPVILREEGSGTRKEALRLLSQMGIDITELNVAALMENQETIKRSVGSGMGVCILSRLAAREEIDSGKLLAFPLGETGGKRNINMVFDAGYPSLPAADKFIKTVKQMYLQK</sequence>
<dbReference type="Pfam" id="PF03466">
    <property type="entry name" value="LysR_substrate"/>
    <property type="match status" value="1"/>
</dbReference>
<proteinExistence type="inferred from homology"/>
<dbReference type="PANTHER" id="PTHR30126">
    <property type="entry name" value="HTH-TYPE TRANSCRIPTIONAL REGULATOR"/>
    <property type="match status" value="1"/>
</dbReference>
<evidence type="ECO:0000313" key="7">
    <source>
        <dbReference type="Proteomes" id="UP000322025"/>
    </source>
</evidence>
<dbReference type="EMBL" id="VMSO01000009">
    <property type="protein sequence ID" value="KAA8501355.1"/>
    <property type="molecule type" value="Genomic_DNA"/>
</dbReference>
<feature type="domain" description="HTH lysR-type" evidence="5">
    <location>
        <begin position="1"/>
        <end position="58"/>
    </location>
</feature>
<dbReference type="OrthoDB" id="119203at2"/>
<dbReference type="GO" id="GO:0000976">
    <property type="term" value="F:transcription cis-regulatory region binding"/>
    <property type="evidence" value="ECO:0007669"/>
    <property type="project" value="TreeGrafter"/>
</dbReference>
<dbReference type="Proteomes" id="UP000322025">
    <property type="component" value="Unassembled WGS sequence"/>
</dbReference>
<evidence type="ECO:0000256" key="1">
    <source>
        <dbReference type="ARBA" id="ARBA00009437"/>
    </source>
</evidence>
<dbReference type="InterPro" id="IPR036388">
    <property type="entry name" value="WH-like_DNA-bd_sf"/>
</dbReference>
<dbReference type="InterPro" id="IPR036390">
    <property type="entry name" value="WH_DNA-bd_sf"/>
</dbReference>
<protein>
    <submittedName>
        <fullName evidence="6">LysR family transcriptional regulator</fullName>
    </submittedName>
</protein>
<dbReference type="FunFam" id="1.10.10.10:FF:000001">
    <property type="entry name" value="LysR family transcriptional regulator"/>
    <property type="match status" value="1"/>
</dbReference>
<dbReference type="Gene3D" id="3.40.190.10">
    <property type="entry name" value="Periplasmic binding protein-like II"/>
    <property type="match status" value="2"/>
</dbReference>
<keyword evidence="7" id="KW-1185">Reference proteome</keyword>
<dbReference type="NCBIfam" id="NF040786">
    <property type="entry name" value="LysR_Sec_metab"/>
    <property type="match status" value="1"/>
</dbReference>
<evidence type="ECO:0000256" key="3">
    <source>
        <dbReference type="ARBA" id="ARBA00023125"/>
    </source>
</evidence>
<dbReference type="PANTHER" id="PTHR30126:SF64">
    <property type="entry name" value="HTH-TYPE TRANSCRIPTIONAL REGULATOR CITR"/>
    <property type="match status" value="1"/>
</dbReference>
<accession>A0A5M9I249</accession>
<evidence type="ECO:0000313" key="6">
    <source>
        <dbReference type="EMBL" id="KAA8501355.1"/>
    </source>
</evidence>
<dbReference type="SUPFAM" id="SSF53850">
    <property type="entry name" value="Periplasmic binding protein-like II"/>
    <property type="match status" value="1"/>
</dbReference>
<dbReference type="RefSeq" id="WP_150310834.1">
    <property type="nucleotide sequence ID" value="NZ_VMSO01000009.1"/>
</dbReference>
<dbReference type="Pfam" id="PF00126">
    <property type="entry name" value="HTH_1"/>
    <property type="match status" value="1"/>
</dbReference>
<comment type="similarity">
    <text evidence="1">Belongs to the LysR transcriptional regulatory family.</text>
</comment>
<name>A0A5M9I249_9FIRM</name>
<dbReference type="AlphaFoldDB" id="A0A5M9I249"/>
<keyword evidence="2" id="KW-0805">Transcription regulation</keyword>
<dbReference type="PRINTS" id="PR00039">
    <property type="entry name" value="HTHLYSR"/>
</dbReference>
<dbReference type="Gene3D" id="1.10.10.10">
    <property type="entry name" value="Winged helix-like DNA-binding domain superfamily/Winged helix DNA-binding domain"/>
    <property type="match status" value="1"/>
</dbReference>
<evidence type="ECO:0000256" key="4">
    <source>
        <dbReference type="ARBA" id="ARBA00023163"/>
    </source>
</evidence>
<keyword evidence="4" id="KW-0804">Transcription</keyword>
<dbReference type="InterPro" id="IPR000847">
    <property type="entry name" value="LysR_HTH_N"/>
</dbReference>
<comment type="caution">
    <text evidence="6">The sequence shown here is derived from an EMBL/GenBank/DDBJ whole genome shotgun (WGS) entry which is preliminary data.</text>
</comment>